<protein>
    <submittedName>
        <fullName evidence="1">Uncharacterized protein</fullName>
    </submittedName>
</protein>
<evidence type="ECO:0000313" key="1">
    <source>
        <dbReference type="EMBL" id="KAF2629375.1"/>
    </source>
</evidence>
<comment type="caution">
    <text evidence="1">The sequence shown here is derived from an EMBL/GenBank/DDBJ whole genome shotgun (WGS) entry which is preliminary data.</text>
</comment>
<organism evidence="1 2">
    <name type="scientific">Macroventuria anomochaeta</name>
    <dbReference type="NCBI Taxonomy" id="301207"/>
    <lineage>
        <taxon>Eukaryota</taxon>
        <taxon>Fungi</taxon>
        <taxon>Dikarya</taxon>
        <taxon>Ascomycota</taxon>
        <taxon>Pezizomycotina</taxon>
        <taxon>Dothideomycetes</taxon>
        <taxon>Pleosporomycetidae</taxon>
        <taxon>Pleosporales</taxon>
        <taxon>Pleosporineae</taxon>
        <taxon>Didymellaceae</taxon>
        <taxon>Macroventuria</taxon>
    </lineage>
</organism>
<gene>
    <name evidence="1" type="ORF">BU25DRAFT_457045</name>
</gene>
<keyword evidence="2" id="KW-1185">Reference proteome</keyword>
<dbReference type="Proteomes" id="UP000799754">
    <property type="component" value="Unassembled WGS sequence"/>
</dbReference>
<dbReference type="EMBL" id="MU006710">
    <property type="protein sequence ID" value="KAF2629375.1"/>
    <property type="molecule type" value="Genomic_DNA"/>
</dbReference>
<accession>A0ACB6S540</accession>
<evidence type="ECO:0000313" key="2">
    <source>
        <dbReference type="Proteomes" id="UP000799754"/>
    </source>
</evidence>
<name>A0ACB6S540_9PLEO</name>
<reference evidence="1" key="1">
    <citation type="journal article" date="2020" name="Stud. Mycol.">
        <title>101 Dothideomycetes genomes: a test case for predicting lifestyles and emergence of pathogens.</title>
        <authorList>
            <person name="Haridas S."/>
            <person name="Albert R."/>
            <person name="Binder M."/>
            <person name="Bloem J."/>
            <person name="Labutti K."/>
            <person name="Salamov A."/>
            <person name="Andreopoulos B."/>
            <person name="Baker S."/>
            <person name="Barry K."/>
            <person name="Bills G."/>
            <person name="Bluhm B."/>
            <person name="Cannon C."/>
            <person name="Castanera R."/>
            <person name="Culley D."/>
            <person name="Daum C."/>
            <person name="Ezra D."/>
            <person name="Gonzalez J."/>
            <person name="Henrissat B."/>
            <person name="Kuo A."/>
            <person name="Liang C."/>
            <person name="Lipzen A."/>
            <person name="Lutzoni F."/>
            <person name="Magnuson J."/>
            <person name="Mondo S."/>
            <person name="Nolan M."/>
            <person name="Ohm R."/>
            <person name="Pangilinan J."/>
            <person name="Park H.-J."/>
            <person name="Ramirez L."/>
            <person name="Alfaro M."/>
            <person name="Sun H."/>
            <person name="Tritt A."/>
            <person name="Yoshinaga Y."/>
            <person name="Zwiers L.-H."/>
            <person name="Turgeon B."/>
            <person name="Goodwin S."/>
            <person name="Spatafora J."/>
            <person name="Crous P."/>
            <person name="Grigoriev I."/>
        </authorList>
    </citation>
    <scope>NUCLEOTIDE SEQUENCE</scope>
    <source>
        <strain evidence="1">CBS 525.71</strain>
    </source>
</reference>
<sequence length="931" mass="101841">MSTPAPDHKKRPPPIAIPQWPPSRTVPGPNALANAPSHTKGSGQHPQRFASSSTQQAVRSGTTTPLTSPLELDESRLAISKSGSQASKHRSSAITTLSGLMEQARSSPRKSDCGSVPSRHGSTARSRQSERSHRSATAAQAQLEALDEDETTTRSQIESRTEKKLFKMTGAIDPDKVFVRTEDLRAQCRAASGEKQPEGDEPTKSPKKKLFGVSLPMFSRTSAAGAAPAMPSKAAQVLGTTPARKPRRIEPRPIRSARVLKTPTKVPRSDTANSLPAKVYGQTNPATSHYSTSTRRNRTPGRRSPGKENTSPQEQATANSSFDSMPPPTPPAKDTPPELRLPVNPPSPLRRAPSHEDLRESYGDLPDRGMQVQLQFPMFALSPSPPKTAIHSNSGVSPTKFRPYTAEDYTKLIEGEALQWPYPEEDGVGEVKGSNHSAPLVTEGQELLQLPLSSRSDDNHYNDRLGRRLSPLPPRFYSPSDRSVQLFRDGESPSHNTDTSRMLFAPPKPNLLHLREDSNNGSIEMVYQGSMNAIESDSPKAQTTNDHAQTRANEPPQQRDDAELATRVKQELRTSEQHQLPPVTNGGPGHPQPDISSSKLTDMLNGATPRTDSNGDFRILCPSAVPSPLHKLHGPHVPIVPMLRGGNGAPAAGPWVSPRTHKTIEDHFFMTNEHLDVVGKTTYDALDMYSKQQINATNAKHEQLVVIMENHIEGLKSQISSVNEKADDTSNQIHNVGLKLDQLEKFLKDEVVTAMTEQAKKTTEMESSLREIQKAMVHMQQTVEKLSEPKSGPHHSATNALPTPGASSHLPHAVPTHHSQPALTSYYGNETGRDEQPPMPPLQDRSISNNYESHSDPRGNYGTNWQSQAWNGRSTYQGRNKGETSSYAGTNPYHFGNGGQYNSGYMSGYSSYNFSPTSPEQPYAYGQKPAQ</sequence>
<proteinExistence type="predicted"/>